<evidence type="ECO:0000256" key="4">
    <source>
        <dbReference type="ARBA" id="ARBA00022864"/>
    </source>
</evidence>
<evidence type="ECO:0000256" key="1">
    <source>
        <dbReference type="ARBA" id="ARBA00004496"/>
    </source>
</evidence>
<protein>
    <submittedName>
        <fullName evidence="8">Uncharacterized protein</fullName>
    </submittedName>
</protein>
<dbReference type="EMBL" id="JAXIOK010000012">
    <property type="protein sequence ID" value="KAK4757448.1"/>
    <property type="molecule type" value="Genomic_DNA"/>
</dbReference>
<keyword evidence="4" id="KW-0932">Cytokinin signaling pathway</keyword>
<dbReference type="GO" id="GO:0009736">
    <property type="term" value="P:cytokinin-activated signaling pathway"/>
    <property type="evidence" value="ECO:0007669"/>
    <property type="project" value="UniProtKB-KW"/>
</dbReference>
<evidence type="ECO:0000313" key="8">
    <source>
        <dbReference type="EMBL" id="KAK4757448.1"/>
    </source>
</evidence>
<dbReference type="Proteomes" id="UP001345219">
    <property type="component" value="Chromosome 15"/>
</dbReference>
<proteinExistence type="inferred from homology"/>
<feature type="compositionally biased region" description="Acidic residues" evidence="7">
    <location>
        <begin position="52"/>
        <end position="61"/>
    </location>
</feature>
<evidence type="ECO:0000256" key="6">
    <source>
        <dbReference type="ARBA" id="ARBA00024199"/>
    </source>
</evidence>
<dbReference type="GO" id="GO:0005737">
    <property type="term" value="C:cytoplasm"/>
    <property type="evidence" value="ECO:0007669"/>
    <property type="project" value="UniProtKB-SubCell"/>
</dbReference>
<feature type="region of interest" description="Disordered" evidence="7">
    <location>
        <begin position="111"/>
        <end position="144"/>
    </location>
</feature>
<keyword evidence="5" id="KW-0539">Nucleus</keyword>
<keyword evidence="2" id="KW-0963">Cytoplasm</keyword>
<accession>A0AAN7K4M1</accession>
<organism evidence="8 9">
    <name type="scientific">Trapa incisa</name>
    <dbReference type="NCBI Taxonomy" id="236973"/>
    <lineage>
        <taxon>Eukaryota</taxon>
        <taxon>Viridiplantae</taxon>
        <taxon>Streptophyta</taxon>
        <taxon>Embryophyta</taxon>
        <taxon>Tracheophyta</taxon>
        <taxon>Spermatophyta</taxon>
        <taxon>Magnoliopsida</taxon>
        <taxon>eudicotyledons</taxon>
        <taxon>Gunneridae</taxon>
        <taxon>Pentapetalae</taxon>
        <taxon>rosids</taxon>
        <taxon>malvids</taxon>
        <taxon>Myrtales</taxon>
        <taxon>Lythraceae</taxon>
        <taxon>Trapa</taxon>
    </lineage>
</organism>
<evidence type="ECO:0000256" key="5">
    <source>
        <dbReference type="ARBA" id="ARBA00023242"/>
    </source>
</evidence>
<evidence type="ECO:0000256" key="3">
    <source>
        <dbReference type="ARBA" id="ARBA00022712"/>
    </source>
</evidence>
<evidence type="ECO:0000256" key="2">
    <source>
        <dbReference type="ARBA" id="ARBA00022490"/>
    </source>
</evidence>
<comment type="subcellular location">
    <subcellularLocation>
        <location evidence="1">Cytoplasm</location>
    </subcellularLocation>
</comment>
<feature type="compositionally biased region" description="Basic residues" evidence="7">
    <location>
        <begin position="119"/>
        <end position="136"/>
    </location>
</feature>
<evidence type="ECO:0000256" key="7">
    <source>
        <dbReference type="SAM" id="MobiDB-lite"/>
    </source>
</evidence>
<comment type="similarity">
    <text evidence="6">Belongs to the SOFL plant protein family.</text>
</comment>
<keyword evidence="9" id="KW-1185">Reference proteome</keyword>
<gene>
    <name evidence="8" type="ORF">SAY87_018749</name>
</gene>
<sequence>MNMLVSECSSGCESGWTLYLEQSVDDASHRDIPPFTDDKGAAFIDSIHAADEVEEEEEEDLSMVSDASSGPPQLHEEEDQHRHHHGECFSRNIGGGFNKKKYSVAAETEGKSASLKCRSSSKRKKKVGEHQHHHHPSLLDDTASSPLNNFFPNEEFVLPGTASLPDRVYSSLPGPDFEGRSAFQHHFGTLQPSFSSHQFQKNNQLSNQLNLVLSTFHLISSVACTPAIKCLVYLFTHLRLLFLILQEVWKEEDGSEMRGFLLTAGVVDLVFPNIGKQKRGHPLPPKRPYAALIQMHVLFVARALLGELDQWQWRPVDGQSAALNWCACAGIKQLM</sequence>
<dbReference type="InterPro" id="IPR044670">
    <property type="entry name" value="SOFL"/>
</dbReference>
<feature type="region of interest" description="Disordered" evidence="7">
    <location>
        <begin position="52"/>
        <end position="92"/>
    </location>
</feature>
<dbReference type="AlphaFoldDB" id="A0AAN7K4M1"/>
<dbReference type="GO" id="GO:0009691">
    <property type="term" value="P:cytokinin biosynthetic process"/>
    <property type="evidence" value="ECO:0007669"/>
    <property type="project" value="UniProtKB-KW"/>
</dbReference>
<name>A0AAN7K4M1_9MYRT</name>
<comment type="caution">
    <text evidence="8">The sequence shown here is derived from an EMBL/GenBank/DDBJ whole genome shotgun (WGS) entry which is preliminary data.</text>
</comment>
<keyword evidence="3" id="KW-0203">Cytokinin biosynthesis</keyword>
<dbReference type="PANTHER" id="PTHR33347">
    <property type="entry name" value="OSJNBA0091C07.3 PROTEIN"/>
    <property type="match status" value="1"/>
</dbReference>
<evidence type="ECO:0000313" key="9">
    <source>
        <dbReference type="Proteomes" id="UP001345219"/>
    </source>
</evidence>
<reference evidence="8 9" key="1">
    <citation type="journal article" date="2023" name="Hortic Res">
        <title>Pangenome of water caltrop reveals structural variations and asymmetric subgenome divergence after allopolyploidization.</title>
        <authorList>
            <person name="Zhang X."/>
            <person name="Chen Y."/>
            <person name="Wang L."/>
            <person name="Yuan Y."/>
            <person name="Fang M."/>
            <person name="Shi L."/>
            <person name="Lu R."/>
            <person name="Comes H.P."/>
            <person name="Ma Y."/>
            <person name="Chen Y."/>
            <person name="Huang G."/>
            <person name="Zhou Y."/>
            <person name="Zheng Z."/>
            <person name="Qiu Y."/>
        </authorList>
    </citation>
    <scope>NUCLEOTIDE SEQUENCE [LARGE SCALE GENOMIC DNA]</scope>
    <source>
        <tissue evidence="8">Roots</tissue>
    </source>
</reference>
<dbReference type="PANTHER" id="PTHR33347:SF1">
    <property type="entry name" value="PROTEIN SOB FIVE-LIKE 5"/>
    <property type="match status" value="1"/>
</dbReference>